<dbReference type="AlphaFoldDB" id="A0A4Z2FZL3"/>
<feature type="chain" id="PRO_5021317519" evidence="1">
    <location>
        <begin position="30"/>
        <end position="70"/>
    </location>
</feature>
<reference evidence="2 3" key="1">
    <citation type="submission" date="2019-03" db="EMBL/GenBank/DDBJ databases">
        <title>First draft genome of Liparis tanakae, snailfish: a comprehensive survey of snailfish specific genes.</title>
        <authorList>
            <person name="Kim W."/>
            <person name="Song I."/>
            <person name="Jeong J.-H."/>
            <person name="Kim D."/>
            <person name="Kim S."/>
            <person name="Ryu S."/>
            <person name="Song J.Y."/>
            <person name="Lee S.K."/>
        </authorList>
    </citation>
    <scope>NUCLEOTIDE SEQUENCE [LARGE SCALE GENOMIC DNA]</scope>
    <source>
        <tissue evidence="2">Muscle</tissue>
    </source>
</reference>
<name>A0A4Z2FZL3_9TELE</name>
<evidence type="ECO:0000256" key="1">
    <source>
        <dbReference type="SAM" id="SignalP"/>
    </source>
</evidence>
<feature type="signal peptide" evidence="1">
    <location>
        <begin position="1"/>
        <end position="29"/>
    </location>
</feature>
<sequence length="70" mass="7450">MEQVTGPLAGLTHHLLGVIVGLAVKSVQSNSLGAKPSDRDCFSLTVKFEKPRGPEGPWTYLVTLKVSSSL</sequence>
<comment type="caution">
    <text evidence="2">The sequence shown here is derived from an EMBL/GenBank/DDBJ whole genome shotgun (WGS) entry which is preliminary data.</text>
</comment>
<gene>
    <name evidence="2" type="ORF">EYF80_043469</name>
</gene>
<organism evidence="2 3">
    <name type="scientific">Liparis tanakae</name>
    <name type="common">Tanaka's snailfish</name>
    <dbReference type="NCBI Taxonomy" id="230148"/>
    <lineage>
        <taxon>Eukaryota</taxon>
        <taxon>Metazoa</taxon>
        <taxon>Chordata</taxon>
        <taxon>Craniata</taxon>
        <taxon>Vertebrata</taxon>
        <taxon>Euteleostomi</taxon>
        <taxon>Actinopterygii</taxon>
        <taxon>Neopterygii</taxon>
        <taxon>Teleostei</taxon>
        <taxon>Neoteleostei</taxon>
        <taxon>Acanthomorphata</taxon>
        <taxon>Eupercaria</taxon>
        <taxon>Perciformes</taxon>
        <taxon>Cottioidei</taxon>
        <taxon>Cottales</taxon>
        <taxon>Liparidae</taxon>
        <taxon>Liparis</taxon>
    </lineage>
</organism>
<keyword evidence="3" id="KW-1185">Reference proteome</keyword>
<evidence type="ECO:0000313" key="3">
    <source>
        <dbReference type="Proteomes" id="UP000314294"/>
    </source>
</evidence>
<keyword evidence="1" id="KW-0732">Signal</keyword>
<evidence type="ECO:0000313" key="2">
    <source>
        <dbReference type="EMBL" id="TNN46320.1"/>
    </source>
</evidence>
<dbReference type="Proteomes" id="UP000314294">
    <property type="component" value="Unassembled WGS sequence"/>
</dbReference>
<proteinExistence type="predicted"/>
<dbReference type="EMBL" id="SRLO01000795">
    <property type="protein sequence ID" value="TNN46320.1"/>
    <property type="molecule type" value="Genomic_DNA"/>
</dbReference>
<protein>
    <submittedName>
        <fullName evidence="2">Uncharacterized protein</fullName>
    </submittedName>
</protein>
<accession>A0A4Z2FZL3</accession>